<protein>
    <submittedName>
        <fullName evidence="1">Uncharacterized protein</fullName>
    </submittedName>
</protein>
<gene>
    <name evidence="1" type="ORF">BQ8482_400017</name>
</gene>
<name>A0A2P9AT48_9HYPH</name>
<evidence type="ECO:0000313" key="1">
    <source>
        <dbReference type="EMBL" id="SJM34288.1"/>
    </source>
</evidence>
<evidence type="ECO:0000313" key="2">
    <source>
        <dbReference type="Proteomes" id="UP000245698"/>
    </source>
</evidence>
<dbReference type="EMBL" id="FUIG01000049">
    <property type="protein sequence ID" value="SJM34288.1"/>
    <property type="molecule type" value="Genomic_DNA"/>
</dbReference>
<accession>A0A2P9AT48</accession>
<sequence length="39" mass="4514">MPALIAQPEWDGVTKIRVAHGLRCVRLRERSPTEQPHHQ</sequence>
<reference evidence="2" key="1">
    <citation type="submission" date="2016-12" db="EMBL/GenBank/DDBJ databases">
        <authorList>
            <person name="Brunel B."/>
        </authorList>
    </citation>
    <scope>NUCLEOTIDE SEQUENCE [LARGE SCALE GENOMIC DNA]</scope>
</reference>
<organism evidence="1 2">
    <name type="scientific">Mesorhizobium delmotii</name>
    <dbReference type="NCBI Taxonomy" id="1631247"/>
    <lineage>
        <taxon>Bacteria</taxon>
        <taxon>Pseudomonadati</taxon>
        <taxon>Pseudomonadota</taxon>
        <taxon>Alphaproteobacteria</taxon>
        <taxon>Hyphomicrobiales</taxon>
        <taxon>Phyllobacteriaceae</taxon>
        <taxon>Mesorhizobium</taxon>
    </lineage>
</organism>
<dbReference type="Proteomes" id="UP000245698">
    <property type="component" value="Unassembled WGS sequence"/>
</dbReference>
<keyword evidence="2" id="KW-1185">Reference proteome</keyword>
<proteinExistence type="predicted"/>
<dbReference type="AlphaFoldDB" id="A0A2P9AT48"/>